<dbReference type="PANTHER" id="PTHR12231:SF253">
    <property type="entry name" value="DPR-INTERACTING PROTEIN ETA, ISOFORM B-RELATED"/>
    <property type="match status" value="1"/>
</dbReference>
<dbReference type="Pfam" id="PF00047">
    <property type="entry name" value="ig"/>
    <property type="match status" value="1"/>
</dbReference>
<dbReference type="InterPro" id="IPR003961">
    <property type="entry name" value="FN3_dom"/>
</dbReference>
<feature type="region of interest" description="Disordered" evidence="13">
    <location>
        <begin position="1144"/>
        <end position="1165"/>
    </location>
</feature>
<dbReference type="SUPFAM" id="SSF48726">
    <property type="entry name" value="Immunoglobulin"/>
    <property type="match status" value="9"/>
</dbReference>
<feature type="domain" description="Ig-like" evidence="15">
    <location>
        <begin position="532"/>
        <end position="616"/>
    </location>
</feature>
<keyword evidence="10" id="KW-1015">Disulfide bond</keyword>
<dbReference type="CDD" id="cd00096">
    <property type="entry name" value="Ig"/>
    <property type="match status" value="4"/>
</dbReference>
<dbReference type="SMART" id="SM00060">
    <property type="entry name" value="FN3"/>
    <property type="match status" value="6"/>
</dbReference>
<reference evidence="17 18" key="1">
    <citation type="submission" date="2016-03" db="EMBL/GenBank/DDBJ databases">
        <title>EvidentialGene: Evidence-directed Construction of Genes on Genomes.</title>
        <authorList>
            <person name="Gilbert D.G."/>
            <person name="Choi J.-H."/>
            <person name="Mockaitis K."/>
            <person name="Colbourne J."/>
            <person name="Pfrender M."/>
        </authorList>
    </citation>
    <scope>NUCLEOTIDE SEQUENCE [LARGE SCALE GENOMIC DNA]</scope>
    <source>
        <strain evidence="17 18">Xinb3</strain>
        <tissue evidence="17">Complete organism</tissue>
    </source>
</reference>
<dbReference type="InterPro" id="IPR013151">
    <property type="entry name" value="Immunoglobulin_dom"/>
</dbReference>
<dbReference type="InterPro" id="IPR051170">
    <property type="entry name" value="Neural/epithelial_adhesion"/>
</dbReference>
<feature type="domain" description="Fibronectin type-III" evidence="16">
    <location>
        <begin position="1069"/>
        <end position="1161"/>
    </location>
</feature>
<dbReference type="STRING" id="35525.A0A162RW16"/>
<dbReference type="InterPro" id="IPR003598">
    <property type="entry name" value="Ig_sub2"/>
</dbReference>
<dbReference type="FunFam" id="2.60.40.10:FF:000104">
    <property type="entry name" value="Down syndrome cell adhesion molecule b"/>
    <property type="match status" value="1"/>
</dbReference>
<evidence type="ECO:0000256" key="11">
    <source>
        <dbReference type="ARBA" id="ARBA00023319"/>
    </source>
</evidence>
<dbReference type="InterPro" id="IPR007110">
    <property type="entry name" value="Ig-like_dom"/>
</dbReference>
<dbReference type="InterPro" id="IPR003599">
    <property type="entry name" value="Ig_sub"/>
</dbReference>
<keyword evidence="6" id="KW-0524">Neurogenesis</keyword>
<proteinExistence type="predicted"/>
<dbReference type="SUPFAM" id="SSF49265">
    <property type="entry name" value="Fibronectin type III"/>
    <property type="match status" value="3"/>
</dbReference>
<organism evidence="17 18">
    <name type="scientific">Daphnia magna</name>
    <dbReference type="NCBI Taxonomy" id="35525"/>
    <lineage>
        <taxon>Eukaryota</taxon>
        <taxon>Metazoa</taxon>
        <taxon>Ecdysozoa</taxon>
        <taxon>Arthropoda</taxon>
        <taxon>Crustacea</taxon>
        <taxon>Branchiopoda</taxon>
        <taxon>Diplostraca</taxon>
        <taxon>Cladocera</taxon>
        <taxon>Anomopoda</taxon>
        <taxon>Daphniidae</taxon>
        <taxon>Daphnia</taxon>
    </lineage>
</organism>
<feature type="domain" description="Ig-like" evidence="15">
    <location>
        <begin position="1373"/>
        <end position="1501"/>
    </location>
</feature>
<dbReference type="PROSITE" id="PS50853">
    <property type="entry name" value="FN3"/>
    <property type="match status" value="6"/>
</dbReference>
<dbReference type="PROSITE" id="PS50835">
    <property type="entry name" value="IG_LIKE"/>
    <property type="match status" value="8"/>
</dbReference>
<dbReference type="SMART" id="SM00409">
    <property type="entry name" value="IG"/>
    <property type="match status" value="9"/>
</dbReference>
<keyword evidence="4" id="KW-0677">Repeat</keyword>
<feature type="compositionally biased region" description="Low complexity" evidence="13">
    <location>
        <begin position="1892"/>
        <end position="1911"/>
    </location>
</feature>
<evidence type="ECO:0000256" key="8">
    <source>
        <dbReference type="ARBA" id="ARBA00023018"/>
    </source>
</evidence>
<dbReference type="Pfam" id="PF07679">
    <property type="entry name" value="I-set"/>
    <property type="match status" value="3"/>
</dbReference>
<dbReference type="CDD" id="cd00063">
    <property type="entry name" value="FN3"/>
    <property type="match status" value="6"/>
</dbReference>
<dbReference type="InterPro" id="IPR013098">
    <property type="entry name" value="Ig_I-set"/>
</dbReference>
<evidence type="ECO:0000256" key="3">
    <source>
        <dbReference type="ARBA" id="ARBA00022729"/>
    </source>
</evidence>
<keyword evidence="3" id="KW-0732">Signal</keyword>
<keyword evidence="9 14" id="KW-0472">Membrane</keyword>
<keyword evidence="8" id="KW-0770">Synapse</keyword>
<evidence type="ECO:0000256" key="7">
    <source>
        <dbReference type="ARBA" id="ARBA00022989"/>
    </source>
</evidence>
<evidence type="ECO:0000259" key="16">
    <source>
        <dbReference type="PROSITE" id="PS50853"/>
    </source>
</evidence>
<evidence type="ECO:0000256" key="10">
    <source>
        <dbReference type="ARBA" id="ARBA00023157"/>
    </source>
</evidence>
<dbReference type="InterPro" id="IPR013106">
    <property type="entry name" value="Ig_V-set"/>
</dbReference>
<evidence type="ECO:0000259" key="15">
    <source>
        <dbReference type="PROSITE" id="PS50835"/>
    </source>
</evidence>
<evidence type="ECO:0000256" key="1">
    <source>
        <dbReference type="ARBA" id="ARBA00004167"/>
    </source>
</evidence>
<evidence type="ECO:0000256" key="9">
    <source>
        <dbReference type="ARBA" id="ARBA00023136"/>
    </source>
</evidence>
<feature type="domain" description="Ig-like" evidence="15">
    <location>
        <begin position="860"/>
        <end position="965"/>
    </location>
</feature>
<dbReference type="GO" id="GO:0030154">
    <property type="term" value="P:cell differentiation"/>
    <property type="evidence" value="ECO:0007669"/>
    <property type="project" value="UniProtKB-ARBA"/>
</dbReference>
<feature type="region of interest" description="Disordered" evidence="13">
    <location>
        <begin position="1887"/>
        <end position="1916"/>
    </location>
</feature>
<keyword evidence="11" id="KW-0393">Immunoglobulin domain</keyword>
<feature type="transmembrane region" description="Helical" evidence="14">
    <location>
        <begin position="1730"/>
        <end position="1752"/>
    </location>
</feature>
<protein>
    <submittedName>
        <fullName evidence="17">Down syndrome cell adhesion molecule 4</fullName>
    </submittedName>
</protein>
<dbReference type="GO" id="GO:0045202">
    <property type="term" value="C:synapse"/>
    <property type="evidence" value="ECO:0007669"/>
    <property type="project" value="UniProtKB-SubCell"/>
</dbReference>
<feature type="domain" description="Ig-like" evidence="15">
    <location>
        <begin position="621"/>
        <end position="756"/>
    </location>
</feature>
<dbReference type="GO" id="GO:0007399">
    <property type="term" value="P:nervous system development"/>
    <property type="evidence" value="ECO:0007669"/>
    <property type="project" value="UniProtKB-KW"/>
</dbReference>
<dbReference type="Proteomes" id="UP000076858">
    <property type="component" value="Unassembled WGS sequence"/>
</dbReference>
<feature type="region of interest" description="Disordered" evidence="13">
    <location>
        <begin position="1932"/>
        <end position="1955"/>
    </location>
</feature>
<evidence type="ECO:0000256" key="14">
    <source>
        <dbReference type="SAM" id="Phobius"/>
    </source>
</evidence>
<dbReference type="InterPro" id="IPR036179">
    <property type="entry name" value="Ig-like_dom_sf"/>
</dbReference>
<dbReference type="OrthoDB" id="5969272at2759"/>
<comment type="subcellular location">
    <subcellularLocation>
        <location evidence="1">Membrane</location>
        <topology evidence="1">Single-pass membrane protein</topology>
    </subcellularLocation>
    <subcellularLocation>
        <location evidence="12">Synapse</location>
    </subcellularLocation>
</comment>
<name>A0A162RW16_9CRUS</name>
<dbReference type="FunFam" id="2.60.40.10:FF:000028">
    <property type="entry name" value="Neuronal cell adhesion molecule"/>
    <property type="match status" value="1"/>
</dbReference>
<keyword evidence="7 14" id="KW-1133">Transmembrane helix</keyword>
<feature type="transmembrane region" description="Helical" evidence="14">
    <location>
        <begin position="89"/>
        <end position="108"/>
    </location>
</feature>
<feature type="region of interest" description="Disordered" evidence="13">
    <location>
        <begin position="667"/>
        <end position="694"/>
    </location>
</feature>
<dbReference type="SMART" id="SM00408">
    <property type="entry name" value="IGc2"/>
    <property type="match status" value="8"/>
</dbReference>
<feature type="domain" description="Fibronectin type-III" evidence="16">
    <location>
        <begin position="972"/>
        <end position="1064"/>
    </location>
</feature>
<feature type="domain" description="Ig-like" evidence="15">
    <location>
        <begin position="205"/>
        <end position="310"/>
    </location>
</feature>
<dbReference type="FunFam" id="2.60.40.10:FF:000017">
    <property type="entry name" value="Down syndrome cell adhesion molecule b"/>
    <property type="match status" value="1"/>
</dbReference>
<feature type="region of interest" description="Disordered" evidence="13">
    <location>
        <begin position="1780"/>
        <end position="1808"/>
    </location>
</feature>
<dbReference type="InterPro" id="IPR013783">
    <property type="entry name" value="Ig-like_fold"/>
</dbReference>
<feature type="domain" description="Fibronectin type-III" evidence="16">
    <location>
        <begin position="1166"/>
        <end position="1270"/>
    </location>
</feature>
<feature type="domain" description="Ig-like" evidence="15">
    <location>
        <begin position="758"/>
        <end position="849"/>
    </location>
</feature>
<dbReference type="Pfam" id="PF13927">
    <property type="entry name" value="Ig_3"/>
    <property type="match status" value="4"/>
</dbReference>
<dbReference type="Pfam" id="PF00041">
    <property type="entry name" value="fn3"/>
    <property type="match status" value="5"/>
</dbReference>
<feature type="domain" description="Fibronectin type-III" evidence="16">
    <location>
        <begin position="1274"/>
        <end position="1374"/>
    </location>
</feature>
<dbReference type="Gene3D" id="2.60.40.10">
    <property type="entry name" value="Immunoglobulins"/>
    <property type="match status" value="15"/>
</dbReference>
<dbReference type="GO" id="GO:0016020">
    <property type="term" value="C:membrane"/>
    <property type="evidence" value="ECO:0007669"/>
    <property type="project" value="UniProtKB-SubCell"/>
</dbReference>
<dbReference type="SMART" id="SM00406">
    <property type="entry name" value="IGv"/>
    <property type="match status" value="5"/>
</dbReference>
<evidence type="ECO:0000256" key="12">
    <source>
        <dbReference type="ARBA" id="ARBA00034103"/>
    </source>
</evidence>
<feature type="domain" description="Fibronectin type-III" evidence="16">
    <location>
        <begin position="1617"/>
        <end position="1707"/>
    </location>
</feature>
<feature type="domain" description="Ig-like" evidence="15">
    <location>
        <begin position="431"/>
        <end position="527"/>
    </location>
</feature>
<dbReference type="GO" id="GO:0007155">
    <property type="term" value="P:cell adhesion"/>
    <property type="evidence" value="ECO:0007669"/>
    <property type="project" value="UniProtKB-KW"/>
</dbReference>
<evidence type="ECO:0000256" key="4">
    <source>
        <dbReference type="ARBA" id="ARBA00022737"/>
    </source>
</evidence>
<dbReference type="InterPro" id="IPR056754">
    <property type="entry name" value="DSCAM/DSCAML_C"/>
</dbReference>
<accession>A0A162RW16</accession>
<dbReference type="FunFam" id="2.60.40.10:FF:000093">
    <property type="entry name" value="Down syndrome cell adhesion molecule, isoform B"/>
    <property type="match status" value="1"/>
</dbReference>
<sequence length="1967" mass="213947">MMDTFASSGTAAAAGPRFQNQLPSDVTFTPDRGFTIECPVWGQPTPQITWLTSKVKVDYAKWKSTTDCIFMCVTSLTVDRQMKKYRYSWLLFELKSAAFAYLAIAFLFESTFTKRFIQKWLPSAWDVSCNGSNGTQFLKVEKVPRKNGRHVMLANGDLHVLSARQGDENHLYHCRVLVQPNGQTMTSSTAGRIILSQETMTKMAPVIVESVNRIRVWRGQDAVLPCVFHGYPPPKVKWYKSQTIQYGNLLLPLVASAATQEHRGGVLGLGRHRLVGGTLLIASVVAEDQGRYICSVNNSMGLVESRTELVFRDKLQVRIVESSNVVVVAAAASAAQHIQVVDAETSVTITCHFSGSPRPVVSWLKDGQRYLVGNSGRVSSSSGDDGYTDMVQLSISSVQREDEGIYQCLASNDEGDWAQASAQLAIGAFPPHLKETFSRQVLHPGSSVSLKCLASGTPLPHFTWTLDGFPLSPVSERYFLGQQQQTGHDDLVVAHLNITHVRVEDGGNYKCAAENRVGRVEHSANLHIYGAPYVRRMSTVVGVGGKRLELPCPVAGYPIEAITWEKATATTTTSVRLVNEFTATLTIESLTGQHGGWYVCRAANEGGRAESAVHVVVQAGPRITPFGMPSRNVMVNSRVQVSCVIEEGDPPFHIRWYRDDKPLVHPHHHLSSSSASSPSQHRPANPVGVASLSSTDPPIRLGPLGAIANGLRLTDFNSYSSILTIDQVTVNHGGNYSCRAENAAGTAVHSTLLHVSVPPFWVNQQPPADTVQTVSGHSVELKCHVHGVPTPQVIWSFTRDKTADKYTTLFANTNRTLLANQSLVISPVDVSDAGYYQCEASNGVGNNINALMALQVHAPPEVHLNQDYMAVRRGSLTGTVLKCSIRGDPPLNIHWRKDSVPLDPTQSRVVTRAQPATGSHPSSSLHATLLTSELSVTNAAVADEGLYECAASNMHGEDSDAVFLQVQDVPQPPLDVRVASAAGRRIQLEWKPPAADGGNPLQEFIIFYQSPGGDVRQERIMASQFSGSIGNLQPATVYQVYMTASNALGQSQPSLGLTVTTDEEAPEGHPLQVGASSVHARGFTLSWAPPAHQLQHGIIQSYLVTIDSGRMLNRTVLPSSSNEYTMAGLRPNTNYHAYVQAVNNQGSGPASPSVSVKTSEAPPEEPPLNVACVSLNSQSLQITWQPPPADYRNGLLRGYRIFYEPLSELLYLSSPDQSDLQTGSSQTTTELTVFLSGLQKFANYSIQVLAFTGAGDGAKSQPLTCTTEEDIPEMPTRLKIVQSGPDSLTISWLPHPRPTSRVTHFTVYSKEIERGQDVNPQKWTAANSGPSAGRLEIRNLRPRRAVFYFQAAAVSGQAGEGPRSSTVSFTFNPTNKIVAAVVSIGSGYLVARGSRLILPCTALGDTPLQISWLQDGRQLSDWLNLNPLKLGEQIQQPWIQQRPHDPDDPDDPDDENATAGLIQVLTNGSLSIGQLSHNGGGNYTCQARNRHGQDQVDYWLTVVTPPPAPQLRFAASNWSSVTLQWASGSPSTDQSNRTRVSAARHYVIKYRPREAARWAQIVLPATWRSVPVGDLNCGTEYEFVLVASSRVGNSSSSNVVTAKTKGSPPEYLAADARHSDLTLTPTSCTVDLVRWQDRGCPIQQFIFRFRLATDSAGEWIIAGAESPPQQTFLLAGLIPGRDYAVRVTALNAAGSAQRDYSVRTPPLMDSHSKSDVHGGSLAPLFSDPRVAVPMAVSSLAIVLTIVTLLLRYRYRSGTDYLRPDSHPQTVGNANVRTYADGGDTPEDGNSSTLSACQKRPPPMDCSGRLSDYAPDQVSPYAVFPSLTSSGGKSQFSSSRRMKTFVVDGSKDSLSVEMSNYAPPAPSMIRRMHQQQAEEEPMYDYIAPCATASGPNPSGPNLSGPNPSGRSNKLTSNPQSVFVPIIPARSTWNQQQQMYRQQHGPNQSSPHYHGDWNNQETLALSQRL</sequence>
<evidence type="ECO:0000313" key="18">
    <source>
        <dbReference type="Proteomes" id="UP000076858"/>
    </source>
</evidence>
<keyword evidence="18" id="KW-1185">Reference proteome</keyword>
<evidence type="ECO:0000256" key="5">
    <source>
        <dbReference type="ARBA" id="ARBA00022889"/>
    </source>
</evidence>
<dbReference type="InterPro" id="IPR036116">
    <property type="entry name" value="FN3_sf"/>
</dbReference>
<dbReference type="FunFam" id="2.60.40.10:FF:000032">
    <property type="entry name" value="palladin isoform X1"/>
    <property type="match status" value="2"/>
</dbReference>
<dbReference type="EMBL" id="LRGB01000115">
    <property type="protein sequence ID" value="KZS20828.1"/>
    <property type="molecule type" value="Genomic_DNA"/>
</dbReference>
<evidence type="ECO:0000256" key="2">
    <source>
        <dbReference type="ARBA" id="ARBA00022692"/>
    </source>
</evidence>
<feature type="domain" description="Fibronectin type-III" evidence="16">
    <location>
        <begin position="1505"/>
        <end position="1607"/>
    </location>
</feature>
<dbReference type="PANTHER" id="PTHR12231">
    <property type="entry name" value="CTX-RELATED TYPE I TRANSMEMBRANE PROTEIN"/>
    <property type="match status" value="1"/>
</dbReference>
<evidence type="ECO:0000256" key="6">
    <source>
        <dbReference type="ARBA" id="ARBA00022902"/>
    </source>
</evidence>
<feature type="compositionally biased region" description="Low complexity" evidence="13">
    <location>
        <begin position="671"/>
        <end position="683"/>
    </location>
</feature>
<comment type="caution">
    <text evidence="17">The sequence shown here is derived from an EMBL/GenBank/DDBJ whole genome shotgun (WGS) entry which is preliminary data.</text>
</comment>
<keyword evidence="2 14" id="KW-0812">Transmembrane</keyword>
<keyword evidence="5" id="KW-0130">Cell adhesion</keyword>
<gene>
    <name evidence="17" type="ORF">APZ42_012467</name>
</gene>
<evidence type="ECO:0000313" key="17">
    <source>
        <dbReference type="EMBL" id="KZS20828.1"/>
    </source>
</evidence>
<feature type="domain" description="Ig-like" evidence="15">
    <location>
        <begin position="323"/>
        <end position="425"/>
    </location>
</feature>
<dbReference type="Pfam" id="PF25059">
    <property type="entry name" value="FN3_DSCAM-DSCAML_C"/>
    <property type="match status" value="1"/>
</dbReference>
<evidence type="ECO:0000256" key="13">
    <source>
        <dbReference type="SAM" id="MobiDB-lite"/>
    </source>
</evidence>
<feature type="compositionally biased region" description="Polar residues" evidence="13">
    <location>
        <begin position="1144"/>
        <end position="1158"/>
    </location>
</feature>
<dbReference type="GO" id="GO:0009653">
    <property type="term" value="P:anatomical structure morphogenesis"/>
    <property type="evidence" value="ECO:0007669"/>
    <property type="project" value="UniProtKB-ARBA"/>
</dbReference>